<dbReference type="AlphaFoldDB" id="A0A7Y0M0G6"/>
<dbReference type="InterPro" id="IPR050490">
    <property type="entry name" value="Bact_solute-bd_prot1"/>
</dbReference>
<dbReference type="Proteomes" id="UP000562124">
    <property type="component" value="Unassembled WGS sequence"/>
</dbReference>
<dbReference type="RefSeq" id="WP_169325633.1">
    <property type="nucleotide sequence ID" value="NZ_JABCJJ010000028.1"/>
</dbReference>
<dbReference type="PROSITE" id="PS51257">
    <property type="entry name" value="PROKAR_LIPOPROTEIN"/>
    <property type="match status" value="1"/>
</dbReference>
<evidence type="ECO:0000256" key="1">
    <source>
        <dbReference type="SAM" id="SignalP"/>
    </source>
</evidence>
<evidence type="ECO:0000313" key="2">
    <source>
        <dbReference type="EMBL" id="NMR21260.1"/>
    </source>
</evidence>
<comment type="caution">
    <text evidence="2">The sequence shown here is derived from an EMBL/GenBank/DDBJ whole genome shotgun (WGS) entry which is preliminary data.</text>
</comment>
<reference evidence="2 3" key="1">
    <citation type="submission" date="2020-04" db="EMBL/GenBank/DDBJ databases">
        <title>Sequencing and Assembly of C. fimi.</title>
        <authorList>
            <person name="Ramsey A.R."/>
        </authorList>
    </citation>
    <scope>NUCLEOTIDE SEQUENCE [LARGE SCALE GENOMIC DNA]</scope>
    <source>
        <strain evidence="2 3">SB</strain>
    </source>
</reference>
<dbReference type="CDD" id="cd13585">
    <property type="entry name" value="PBP2_TMBP_like"/>
    <property type="match status" value="1"/>
</dbReference>
<sequence>MRMTRPVLTAIATATAGALLVGCGGGSGGGDGGAGADGDGGQLFVTLANHPWTNVVQDKIADFESETGIDVEVTVLGEDQLSDQYNVKLNAGATDVDVMMMRPLQEAKLFSSNGWLLPLDDLLADGGDDWNWDDFQMQTSVTTEEGVVAVPIVTEQEVLYYRTDLLDAAGLEVPGTLEELQQAAATIQQQNEGVYGFVARGQRAALVTQFSSYLYAQGGDWDDGEGTATIDTPEARAAYEYYASMLKDYGPPGVTNMSWKEASAIFQQGQAAFYTDASVFYNNMIDPEQSRIGDTFGVAQMPAGPEGSAPYSIPSWGLAVNQASQNVDNAWRFIQWVTSPEMTKEIQVEGVAGARTSVWEDPEGTSAFPEQLAEVIRTSMEDGVDHDRPVVVEVGRARDIVGGPVIAYLDGQDLDAALADAQEQYQALLDDER</sequence>
<proteinExistence type="predicted"/>
<dbReference type="EMBL" id="JABCJJ010000028">
    <property type="protein sequence ID" value="NMR21260.1"/>
    <property type="molecule type" value="Genomic_DNA"/>
</dbReference>
<keyword evidence="1" id="KW-0732">Signal</keyword>
<dbReference type="Pfam" id="PF01547">
    <property type="entry name" value="SBP_bac_1"/>
    <property type="match status" value="1"/>
</dbReference>
<keyword evidence="3" id="KW-1185">Reference proteome</keyword>
<dbReference type="PANTHER" id="PTHR43649">
    <property type="entry name" value="ARABINOSE-BINDING PROTEIN-RELATED"/>
    <property type="match status" value="1"/>
</dbReference>
<evidence type="ECO:0000313" key="3">
    <source>
        <dbReference type="Proteomes" id="UP000562124"/>
    </source>
</evidence>
<dbReference type="PANTHER" id="PTHR43649:SF12">
    <property type="entry name" value="DIACETYLCHITOBIOSE BINDING PROTEIN DASA"/>
    <property type="match status" value="1"/>
</dbReference>
<feature type="chain" id="PRO_5038853624" evidence="1">
    <location>
        <begin position="19"/>
        <end position="433"/>
    </location>
</feature>
<dbReference type="InterPro" id="IPR006059">
    <property type="entry name" value="SBP"/>
</dbReference>
<dbReference type="Gene3D" id="3.40.190.10">
    <property type="entry name" value="Periplasmic binding protein-like II"/>
    <property type="match status" value="2"/>
</dbReference>
<name>A0A7Y0M0G6_CELFI</name>
<dbReference type="SUPFAM" id="SSF53850">
    <property type="entry name" value="Periplasmic binding protein-like II"/>
    <property type="match status" value="1"/>
</dbReference>
<protein>
    <submittedName>
        <fullName evidence="2">Sugar ABC transporter substrate-binding protein</fullName>
    </submittedName>
</protein>
<organism evidence="2 3">
    <name type="scientific">Cellulomonas fimi</name>
    <dbReference type="NCBI Taxonomy" id="1708"/>
    <lineage>
        <taxon>Bacteria</taxon>
        <taxon>Bacillati</taxon>
        <taxon>Actinomycetota</taxon>
        <taxon>Actinomycetes</taxon>
        <taxon>Micrococcales</taxon>
        <taxon>Cellulomonadaceae</taxon>
        <taxon>Cellulomonas</taxon>
    </lineage>
</organism>
<gene>
    <name evidence="2" type="ORF">HIR71_13725</name>
</gene>
<feature type="signal peptide" evidence="1">
    <location>
        <begin position="1"/>
        <end position="18"/>
    </location>
</feature>
<accession>A0A7Y0M0G6</accession>